<sequence>MAYGPWPQILNWTAKAKGAMAGCVLTALFGLASIMWYSWGNHDEEDIAEEIKRKEEIKAAKGGKFGAIKKIVRSNK</sequence>
<gene>
    <name evidence="1" type="ORF">QFC22_003738</name>
</gene>
<evidence type="ECO:0000313" key="2">
    <source>
        <dbReference type="Proteomes" id="UP001243375"/>
    </source>
</evidence>
<evidence type="ECO:0000313" key="1">
    <source>
        <dbReference type="EMBL" id="KAJ9119246.1"/>
    </source>
</evidence>
<name>A0ACC2X860_9TREE</name>
<proteinExistence type="predicted"/>
<dbReference type="EMBL" id="JASBWU010000009">
    <property type="protein sequence ID" value="KAJ9119246.1"/>
    <property type="molecule type" value="Genomic_DNA"/>
</dbReference>
<accession>A0ACC2X860</accession>
<dbReference type="Proteomes" id="UP001243375">
    <property type="component" value="Unassembled WGS sequence"/>
</dbReference>
<keyword evidence="2" id="KW-1185">Reference proteome</keyword>
<comment type="caution">
    <text evidence="1">The sequence shown here is derived from an EMBL/GenBank/DDBJ whole genome shotgun (WGS) entry which is preliminary data.</text>
</comment>
<protein>
    <submittedName>
        <fullName evidence="1">Uncharacterized protein</fullName>
    </submittedName>
</protein>
<organism evidence="1 2">
    <name type="scientific">Naganishia vaughanmartiniae</name>
    <dbReference type="NCBI Taxonomy" id="1424756"/>
    <lineage>
        <taxon>Eukaryota</taxon>
        <taxon>Fungi</taxon>
        <taxon>Dikarya</taxon>
        <taxon>Basidiomycota</taxon>
        <taxon>Agaricomycotina</taxon>
        <taxon>Tremellomycetes</taxon>
        <taxon>Filobasidiales</taxon>
        <taxon>Filobasidiaceae</taxon>
        <taxon>Naganishia</taxon>
    </lineage>
</organism>
<reference evidence="1" key="1">
    <citation type="submission" date="2023-04" db="EMBL/GenBank/DDBJ databases">
        <title>Draft Genome sequencing of Naganishia species isolated from polar environments using Oxford Nanopore Technology.</title>
        <authorList>
            <person name="Leo P."/>
            <person name="Venkateswaran K."/>
        </authorList>
    </citation>
    <scope>NUCLEOTIDE SEQUENCE</scope>
    <source>
        <strain evidence="1">MNA-CCFEE 5425</strain>
    </source>
</reference>